<evidence type="ECO:0000313" key="4">
    <source>
        <dbReference type="EMBL" id="GJD50029.1"/>
    </source>
</evidence>
<reference evidence="4" key="2">
    <citation type="submission" date="2021-08" db="EMBL/GenBank/DDBJ databases">
        <authorList>
            <person name="Tani A."/>
            <person name="Ola A."/>
            <person name="Ogura Y."/>
            <person name="Katsura K."/>
            <person name="Hayashi T."/>
        </authorList>
    </citation>
    <scope>NUCLEOTIDE SEQUENCE</scope>
    <source>
        <strain evidence="4">KCTC 52305</strain>
    </source>
</reference>
<proteinExistence type="predicted"/>
<organism evidence="4 5">
    <name type="scientific">Methylobacterium crusticola</name>
    <dbReference type="NCBI Taxonomy" id="1697972"/>
    <lineage>
        <taxon>Bacteria</taxon>
        <taxon>Pseudomonadati</taxon>
        <taxon>Pseudomonadota</taxon>
        <taxon>Alphaproteobacteria</taxon>
        <taxon>Hyphomicrobiales</taxon>
        <taxon>Methylobacteriaceae</taxon>
        <taxon>Methylobacterium</taxon>
    </lineage>
</organism>
<evidence type="ECO:0000256" key="2">
    <source>
        <dbReference type="ARBA" id="ARBA00023027"/>
    </source>
</evidence>
<dbReference type="Pfam" id="PF02826">
    <property type="entry name" value="2-Hacid_dh_C"/>
    <property type="match status" value="1"/>
</dbReference>
<evidence type="ECO:0000256" key="1">
    <source>
        <dbReference type="ARBA" id="ARBA00023002"/>
    </source>
</evidence>
<dbReference type="InterPro" id="IPR006140">
    <property type="entry name" value="D-isomer_DH_NAD-bd"/>
</dbReference>
<dbReference type="PANTHER" id="PTHR43333:SF1">
    <property type="entry name" value="D-ISOMER SPECIFIC 2-HYDROXYACID DEHYDROGENASE NAD-BINDING DOMAIN-CONTAINING PROTEIN"/>
    <property type="match status" value="1"/>
</dbReference>
<dbReference type="CDD" id="cd12165">
    <property type="entry name" value="2-Hacid_dh_6"/>
    <property type="match status" value="1"/>
</dbReference>
<keyword evidence="5" id="KW-1185">Reference proteome</keyword>
<protein>
    <submittedName>
        <fullName evidence="4">Glyoxylate/hydroxypyruvate reductase B</fullName>
    </submittedName>
</protein>
<dbReference type="Gene3D" id="3.40.50.720">
    <property type="entry name" value="NAD(P)-binding Rossmann-like Domain"/>
    <property type="match status" value="2"/>
</dbReference>
<dbReference type="InterPro" id="IPR036291">
    <property type="entry name" value="NAD(P)-bd_dom_sf"/>
</dbReference>
<sequence length="323" mass="34738">MKIIMIGEAANHQGTLRASLRDPIEIVTLPREAASDAALDGVVAGEDVVVSLRFQRAGPGPAFRLLHVPGAGLDGIHLPSLAPSCAVCNVYEHEIPIAEYVLAAMLEWRIGLAAMRRSFTPETWSDLYRNRAPHGELHGRTLGILGFGRIGRAIATRARAFGMRVLALSASASDPDGLADAVLAPEGLSRLLAEADFVVIACPLTEATRGLIDADAIGRMKPDAVLINVSRAEVADEEALYRALRERRIGGAVLDVWYRYPAGSTEVVPPARRPFHALPNVLATPHSSAWTEALPRRRYAVIAENVRRLSAGEPLLNVVRPAA</sequence>
<keyword evidence="2" id="KW-0520">NAD</keyword>
<dbReference type="PANTHER" id="PTHR43333">
    <property type="entry name" value="2-HACID_DH_C DOMAIN-CONTAINING PROTEIN"/>
    <property type="match status" value="1"/>
</dbReference>
<reference evidence="4" key="1">
    <citation type="journal article" date="2021" name="Front. Microbiol.">
        <title>Comprehensive Comparative Genomics and Phenotyping of Methylobacterium Species.</title>
        <authorList>
            <person name="Alessa O."/>
            <person name="Ogura Y."/>
            <person name="Fujitani Y."/>
            <person name="Takami H."/>
            <person name="Hayashi T."/>
            <person name="Sahin N."/>
            <person name="Tani A."/>
        </authorList>
    </citation>
    <scope>NUCLEOTIDE SEQUENCE</scope>
    <source>
        <strain evidence="4">KCTC 52305</strain>
    </source>
</reference>
<dbReference type="Proteomes" id="UP001055167">
    <property type="component" value="Unassembled WGS sequence"/>
</dbReference>
<evidence type="ECO:0000313" key="5">
    <source>
        <dbReference type="Proteomes" id="UP001055167"/>
    </source>
</evidence>
<comment type="caution">
    <text evidence="4">The sequence shown here is derived from an EMBL/GenBank/DDBJ whole genome shotgun (WGS) entry which is preliminary data.</text>
</comment>
<gene>
    <name evidence="4" type="primary">ghrB_2</name>
    <name evidence="4" type="ORF">OPKNFCMD_2765</name>
</gene>
<accession>A0ABQ4QZD4</accession>
<name>A0ABQ4QZD4_9HYPH</name>
<evidence type="ECO:0000259" key="3">
    <source>
        <dbReference type="Pfam" id="PF02826"/>
    </source>
</evidence>
<dbReference type="SUPFAM" id="SSF51735">
    <property type="entry name" value="NAD(P)-binding Rossmann-fold domains"/>
    <property type="match status" value="1"/>
</dbReference>
<keyword evidence="1" id="KW-0560">Oxidoreductase</keyword>
<dbReference type="EMBL" id="BPQH01000008">
    <property type="protein sequence ID" value="GJD50029.1"/>
    <property type="molecule type" value="Genomic_DNA"/>
</dbReference>
<dbReference type="RefSeq" id="WP_128562192.1">
    <property type="nucleotide sequence ID" value="NZ_BPQH01000008.1"/>
</dbReference>
<feature type="domain" description="D-isomer specific 2-hydroxyacid dehydrogenase NAD-binding" evidence="3">
    <location>
        <begin position="103"/>
        <end position="287"/>
    </location>
</feature>